<evidence type="ECO:0000313" key="1">
    <source>
        <dbReference type="EMBL" id="CAA9196639.1"/>
    </source>
</evidence>
<organism evidence="1 2">
    <name type="scientific">Flavobacterium collinsii</name>
    <dbReference type="NCBI Taxonomy" id="1114861"/>
    <lineage>
        <taxon>Bacteria</taxon>
        <taxon>Pseudomonadati</taxon>
        <taxon>Bacteroidota</taxon>
        <taxon>Flavobacteriia</taxon>
        <taxon>Flavobacteriales</taxon>
        <taxon>Flavobacteriaceae</taxon>
        <taxon>Flavobacterium</taxon>
    </lineage>
</organism>
<reference evidence="1 2" key="1">
    <citation type="submission" date="2020-02" db="EMBL/GenBank/DDBJ databases">
        <authorList>
            <person name="Criscuolo A."/>
        </authorList>
    </citation>
    <scope>NUCLEOTIDE SEQUENCE [LARGE SCALE GENOMIC DNA]</scope>
    <source>
        <strain evidence="1">CECT7796</strain>
    </source>
</reference>
<keyword evidence="2" id="KW-1185">Reference proteome</keyword>
<protein>
    <recommendedName>
        <fullName evidence="3">Secreted protein</fullName>
    </recommendedName>
</protein>
<proteinExistence type="predicted"/>
<gene>
    <name evidence="1" type="ORF">FLACOL7796_01265</name>
</gene>
<evidence type="ECO:0000313" key="2">
    <source>
        <dbReference type="Proteomes" id="UP000474567"/>
    </source>
</evidence>
<accession>A0ABN7EI77</accession>
<dbReference type="Proteomes" id="UP000474567">
    <property type="component" value="Unassembled WGS sequence"/>
</dbReference>
<name>A0ABN7EI77_9FLAO</name>
<evidence type="ECO:0008006" key="3">
    <source>
        <dbReference type="Google" id="ProtNLM"/>
    </source>
</evidence>
<sequence>MFVASNLFILLKRSPKSLLNICCVMVNIDRQVLWFCFFLAKKLYLRGITSVIDIKIELVVTNFSYRTIFIQNVVHHSGCSFDT</sequence>
<dbReference type="EMBL" id="CADCST010000068">
    <property type="protein sequence ID" value="CAA9196639.1"/>
    <property type="molecule type" value="Genomic_DNA"/>
</dbReference>
<comment type="caution">
    <text evidence="1">The sequence shown here is derived from an EMBL/GenBank/DDBJ whole genome shotgun (WGS) entry which is preliminary data.</text>
</comment>